<evidence type="ECO:0000313" key="7">
    <source>
        <dbReference type="EMBL" id="MFC3879723.1"/>
    </source>
</evidence>
<accession>A0ABV8AP32</accession>
<keyword evidence="5 6" id="KW-0949">S-adenosyl-L-methionine</keyword>
<dbReference type="Pfam" id="PF05971">
    <property type="entry name" value="Methyltransf_10"/>
    <property type="match status" value="1"/>
</dbReference>
<dbReference type="NCBIfam" id="NF008725">
    <property type="entry name" value="PRK11727.1"/>
    <property type="match status" value="1"/>
</dbReference>
<proteinExistence type="inferred from homology"/>
<dbReference type="PANTHER" id="PTHR13393:SF0">
    <property type="entry name" value="RNA N6-ADENOSINE-METHYLTRANSFERASE METTL16"/>
    <property type="match status" value="1"/>
</dbReference>
<keyword evidence="8" id="KW-1185">Reference proteome</keyword>
<dbReference type="SUPFAM" id="SSF53335">
    <property type="entry name" value="S-adenosyl-L-methionine-dependent methyltransferases"/>
    <property type="match status" value="1"/>
</dbReference>
<dbReference type="CDD" id="cd02440">
    <property type="entry name" value="AdoMet_MTases"/>
    <property type="match status" value="1"/>
</dbReference>
<reference evidence="8" key="1">
    <citation type="journal article" date="2019" name="Int. J. Syst. Evol. Microbiol.">
        <title>The Global Catalogue of Microorganisms (GCM) 10K type strain sequencing project: providing services to taxonomists for standard genome sequencing and annotation.</title>
        <authorList>
            <consortium name="The Broad Institute Genomics Platform"/>
            <consortium name="The Broad Institute Genome Sequencing Center for Infectious Disease"/>
            <person name="Wu L."/>
            <person name="Ma J."/>
        </authorList>
    </citation>
    <scope>NUCLEOTIDE SEQUENCE [LARGE SCALE GENOMIC DNA]</scope>
    <source>
        <strain evidence="8">CCUG 60523</strain>
    </source>
</reference>
<gene>
    <name evidence="6 7" type="primary">rlmF</name>
    <name evidence="7" type="ORF">ACFOSV_06030</name>
</gene>
<comment type="function">
    <text evidence="6">Specifically methylates the adenine in position 1618 of 23S rRNA.</text>
</comment>
<dbReference type="Gene3D" id="3.40.50.150">
    <property type="entry name" value="Vaccinia Virus protein VP39"/>
    <property type="match status" value="1"/>
</dbReference>
<keyword evidence="3 6" id="KW-0489">Methyltransferase</keyword>
<dbReference type="PANTHER" id="PTHR13393">
    <property type="entry name" value="SAM-DEPENDENT METHYLTRANSFERASE"/>
    <property type="match status" value="1"/>
</dbReference>
<evidence type="ECO:0000313" key="8">
    <source>
        <dbReference type="Proteomes" id="UP001595805"/>
    </source>
</evidence>
<comment type="catalytic activity">
    <reaction evidence="6">
        <text>adenosine(1618) in 23S rRNA + S-adenosyl-L-methionine = N(6)-methyladenosine(1618) in 23S rRNA + S-adenosyl-L-homocysteine + H(+)</text>
        <dbReference type="Rhea" id="RHEA:16497"/>
        <dbReference type="Rhea" id="RHEA-COMP:10229"/>
        <dbReference type="Rhea" id="RHEA-COMP:10231"/>
        <dbReference type="ChEBI" id="CHEBI:15378"/>
        <dbReference type="ChEBI" id="CHEBI:57856"/>
        <dbReference type="ChEBI" id="CHEBI:59789"/>
        <dbReference type="ChEBI" id="CHEBI:74411"/>
        <dbReference type="ChEBI" id="CHEBI:74449"/>
        <dbReference type="EC" id="2.1.1.181"/>
    </reaction>
</comment>
<dbReference type="Proteomes" id="UP001595805">
    <property type="component" value="Unassembled WGS sequence"/>
</dbReference>
<evidence type="ECO:0000256" key="1">
    <source>
        <dbReference type="ARBA" id="ARBA00022490"/>
    </source>
</evidence>
<dbReference type="HAMAP" id="MF_01848">
    <property type="entry name" value="23SrRNA_methyltr_F"/>
    <property type="match status" value="1"/>
</dbReference>
<dbReference type="InterPro" id="IPR029063">
    <property type="entry name" value="SAM-dependent_MTases_sf"/>
</dbReference>
<dbReference type="RefSeq" id="WP_377904413.1">
    <property type="nucleotide sequence ID" value="NZ_JBHRZS010000006.1"/>
</dbReference>
<keyword evidence="1 6" id="KW-0963">Cytoplasm</keyword>
<comment type="similarity">
    <text evidence="6">Belongs to the methyltransferase superfamily. METTL16/RlmF family.</text>
</comment>
<protein>
    <recommendedName>
        <fullName evidence="6">Ribosomal RNA large subunit methyltransferase F</fullName>
        <ecNumber evidence="6">2.1.1.181</ecNumber>
    </recommendedName>
    <alternativeName>
        <fullName evidence="6">23S rRNA mA1618 methyltransferase</fullName>
    </alternativeName>
    <alternativeName>
        <fullName evidence="6">rRNA adenine N-6-methyltransferase</fullName>
    </alternativeName>
</protein>
<dbReference type="InterPro" id="IPR016909">
    <property type="entry name" value="rRNA_lsu_MeTfrase_F"/>
</dbReference>
<evidence type="ECO:0000256" key="5">
    <source>
        <dbReference type="ARBA" id="ARBA00022691"/>
    </source>
</evidence>
<dbReference type="GO" id="GO:0052907">
    <property type="term" value="F:23S rRNA (adenine(1618)-N(6))-methyltransferase activity"/>
    <property type="evidence" value="ECO:0007669"/>
    <property type="project" value="UniProtKB-EC"/>
</dbReference>
<evidence type="ECO:0000256" key="4">
    <source>
        <dbReference type="ARBA" id="ARBA00022679"/>
    </source>
</evidence>
<dbReference type="PIRSF" id="PIRSF029038">
    <property type="entry name" value="Mtase_YbiN_prd"/>
    <property type="match status" value="1"/>
</dbReference>
<sequence length="312" mass="35794">MPSGKKPTQNKLHPRNLHNSRYDLQALVEVLPELKPYIFTNQYETETINFSDPKAVKALNKALLKKHYSINFWDIPDGFLCPPIPGRADYLHYLADLLFPKTPHLPKNSKIKILDIGTGANIIYPLLGQAIYGLKFVATETNASALANAQEIISKNPNLEKYIEVRKQDFGHQIFKGVVKDNERFEAVMCNPPFHKSAEEAMEASSRKAKNLYNDPKAKLNFGGGPEELWCPGGEFTFIKNMVKESLVYQNQILWFTSIVSKSENIIPIERVMQRSKVNYFKWVEMAQGNKKSRFIAWTFQSKKDQKEWITP</sequence>
<evidence type="ECO:0000256" key="3">
    <source>
        <dbReference type="ARBA" id="ARBA00022603"/>
    </source>
</evidence>
<name>A0ABV8AP32_9BACT</name>
<dbReference type="EC" id="2.1.1.181" evidence="6"/>
<keyword evidence="2 6" id="KW-0698">rRNA processing</keyword>
<comment type="subcellular location">
    <subcellularLocation>
        <location evidence="6">Cytoplasm</location>
    </subcellularLocation>
</comment>
<organism evidence="7 8">
    <name type="scientific">Algoriphagus namhaensis</name>
    <dbReference type="NCBI Taxonomy" id="915353"/>
    <lineage>
        <taxon>Bacteria</taxon>
        <taxon>Pseudomonadati</taxon>
        <taxon>Bacteroidota</taxon>
        <taxon>Cytophagia</taxon>
        <taxon>Cytophagales</taxon>
        <taxon>Cyclobacteriaceae</taxon>
        <taxon>Algoriphagus</taxon>
    </lineage>
</organism>
<comment type="caution">
    <text evidence="7">The sequence shown here is derived from an EMBL/GenBank/DDBJ whole genome shotgun (WGS) entry which is preliminary data.</text>
</comment>
<evidence type="ECO:0000256" key="6">
    <source>
        <dbReference type="HAMAP-Rule" id="MF_01848"/>
    </source>
</evidence>
<dbReference type="EMBL" id="JBHRZS010000006">
    <property type="protein sequence ID" value="MFC3879723.1"/>
    <property type="molecule type" value="Genomic_DNA"/>
</dbReference>
<dbReference type="InterPro" id="IPR010286">
    <property type="entry name" value="METTL16/RlmF"/>
</dbReference>
<evidence type="ECO:0000256" key="2">
    <source>
        <dbReference type="ARBA" id="ARBA00022552"/>
    </source>
</evidence>
<keyword evidence="4 6" id="KW-0808">Transferase</keyword>